<keyword evidence="2" id="KW-1185">Reference proteome</keyword>
<evidence type="ECO:0000313" key="1">
    <source>
        <dbReference type="EMBL" id="GAX08898.1"/>
    </source>
</evidence>
<gene>
    <name evidence="1" type="ORF">IWT5_02066</name>
</gene>
<comment type="caution">
    <text evidence="1">The sequence shown here is derived from an EMBL/GenBank/DDBJ whole genome shotgun (WGS) entry which is preliminary data.</text>
</comment>
<protein>
    <submittedName>
        <fullName evidence="1">Uncharacterized protein</fullName>
    </submittedName>
</protein>
<reference evidence="1 2" key="1">
    <citation type="submission" date="2015-11" db="EMBL/GenBank/DDBJ databases">
        <title>Draft genome sequences of new species of the genus Lactobacillus isolated from orchardgrass silage.</title>
        <authorList>
            <person name="Tohno M."/>
            <person name="Tanizawa Y."/>
            <person name="Arita M."/>
        </authorList>
    </citation>
    <scope>NUCLEOTIDE SEQUENCE [LARGE SCALE GENOMIC DNA]</scope>
    <source>
        <strain evidence="1 2">IWT5</strain>
    </source>
</reference>
<organism evidence="1 2">
    <name type="scientific">Secundilactobacillus silagincola</name>
    <dbReference type="NCBI Taxonomy" id="1714681"/>
    <lineage>
        <taxon>Bacteria</taxon>
        <taxon>Bacillati</taxon>
        <taxon>Bacillota</taxon>
        <taxon>Bacilli</taxon>
        <taxon>Lactobacillales</taxon>
        <taxon>Lactobacillaceae</taxon>
        <taxon>Secundilactobacillus</taxon>
    </lineage>
</organism>
<dbReference type="Proteomes" id="UP000223370">
    <property type="component" value="Unassembled WGS sequence"/>
</dbReference>
<accession>A0A1Z5J570</accession>
<name>A0A1Z5J570_9LACO</name>
<proteinExistence type="predicted"/>
<dbReference type="EMBL" id="BCMJ01000010">
    <property type="protein sequence ID" value="GAX08898.1"/>
    <property type="molecule type" value="Genomic_DNA"/>
</dbReference>
<dbReference type="AlphaFoldDB" id="A0A1Z5J570"/>
<dbReference type="RefSeq" id="WP_180245727.1">
    <property type="nucleotide sequence ID" value="NZ_BCMJ01000010.1"/>
</dbReference>
<sequence>MKQVLVELFVLLLTILLFLIGMTQFHQPGKSRSSAPQNIHYDVYLSQTIIENAYKMY</sequence>
<evidence type="ECO:0000313" key="2">
    <source>
        <dbReference type="Proteomes" id="UP000223370"/>
    </source>
</evidence>